<dbReference type="Proteomes" id="UP000011820">
    <property type="component" value="Chromosome"/>
</dbReference>
<protein>
    <submittedName>
        <fullName evidence="1">Uncharacterized protein</fullName>
    </submittedName>
</protein>
<evidence type="ECO:0000313" key="1">
    <source>
        <dbReference type="EMBL" id="AGH17365.1"/>
    </source>
</evidence>
<proteinExistence type="predicted"/>
<accession>A0ABN4B1X0</accession>
<evidence type="ECO:0000313" key="2">
    <source>
        <dbReference type="Proteomes" id="UP000011820"/>
    </source>
</evidence>
<name>A0ABN4B1X0_LIBAS</name>
<reference evidence="1 2" key="1">
    <citation type="journal article" date="2013" name="Genome Announc.">
        <title>Complete Genome Sequence of a Chinese Strain of 'Candidatus Liberibacter asiaticus'.</title>
        <authorList>
            <person name="Lin H."/>
            <person name="Han C.S."/>
            <person name="Liu B."/>
            <person name="Lou B."/>
            <person name="Bai X."/>
            <person name="Deng C."/>
            <person name="Civerolo E.L."/>
            <person name="Gupta G."/>
        </authorList>
    </citation>
    <scope>NUCLEOTIDE SEQUENCE [LARGE SCALE GENOMIC DNA]</scope>
    <source>
        <strain evidence="2">gxpsy</strain>
    </source>
</reference>
<organism evidence="1 2">
    <name type="scientific">Candidatus Liberibacter asiaticus str. gxpsy</name>
    <dbReference type="NCBI Taxonomy" id="1174529"/>
    <lineage>
        <taxon>Bacteria</taxon>
        <taxon>Pseudomonadati</taxon>
        <taxon>Pseudomonadota</taxon>
        <taxon>Alphaproteobacteria</taxon>
        <taxon>Hyphomicrobiales</taxon>
        <taxon>Rhizobiaceae</taxon>
        <taxon>Liberibacter</taxon>
    </lineage>
</organism>
<gene>
    <name evidence="1" type="ORF">WSI_04985</name>
</gene>
<keyword evidence="2" id="KW-1185">Reference proteome</keyword>
<sequence length="103" mass="11342">MLRDGLHKAASNALNFATTQVQYSTFTPEKMKLSQDYLGNTNPDAVNQLNLDDQKINNIILSKAMVFPNQSDIASLKEGVALNLVKDESLSCVIAEGEKLEKE</sequence>
<dbReference type="EMBL" id="CP004005">
    <property type="protein sequence ID" value="AGH17365.1"/>
    <property type="molecule type" value="Genomic_DNA"/>
</dbReference>